<sequence length="59" mass="6233">MLVRPFGTNLLLAGEGSEGMLRRAATEDVAYSSFPSRTFAAVRTGSHTGLNGGAYARSR</sequence>
<evidence type="ECO:0000313" key="1">
    <source>
        <dbReference type="EMBL" id="SFP07686.1"/>
    </source>
</evidence>
<gene>
    <name evidence="1" type="ORF">SAMN05216277_101223</name>
</gene>
<evidence type="ECO:0000313" key="2">
    <source>
        <dbReference type="Proteomes" id="UP000183769"/>
    </source>
</evidence>
<keyword evidence="2" id="KW-1185">Reference proteome</keyword>
<reference evidence="2" key="1">
    <citation type="submission" date="2016-10" db="EMBL/GenBank/DDBJ databases">
        <authorList>
            <person name="Varghese N."/>
            <person name="Submissions S."/>
        </authorList>
    </citation>
    <scope>NUCLEOTIDE SEQUENCE [LARGE SCALE GENOMIC DNA]</scope>
    <source>
        <strain evidence="2">CGMCC 1.10329</strain>
    </source>
</reference>
<dbReference type="Proteomes" id="UP000183769">
    <property type="component" value="Unassembled WGS sequence"/>
</dbReference>
<dbReference type="EMBL" id="FOXI01000001">
    <property type="protein sequence ID" value="SFP07686.1"/>
    <property type="molecule type" value="Genomic_DNA"/>
</dbReference>
<protein>
    <submittedName>
        <fullName evidence="1">Uncharacterized protein</fullName>
    </submittedName>
</protein>
<accession>A0A1I5MFF5</accession>
<name>A0A1I5MFF5_9EURY</name>
<proteinExistence type="predicted"/>
<organism evidence="1 2">
    <name type="scientific">Halolamina pelagica</name>
    <dbReference type="NCBI Taxonomy" id="699431"/>
    <lineage>
        <taxon>Archaea</taxon>
        <taxon>Methanobacteriati</taxon>
        <taxon>Methanobacteriota</taxon>
        <taxon>Stenosarchaea group</taxon>
        <taxon>Halobacteria</taxon>
        <taxon>Halobacteriales</taxon>
        <taxon>Haloferacaceae</taxon>
    </lineage>
</organism>
<dbReference type="AlphaFoldDB" id="A0A1I5MFF5"/>